<protein>
    <submittedName>
        <fullName evidence="2">Uncharacterized protein</fullName>
    </submittedName>
</protein>
<evidence type="ECO:0000313" key="2">
    <source>
        <dbReference type="EMBL" id="PON44380.1"/>
    </source>
</evidence>
<gene>
    <name evidence="2" type="ORF">PanWU01x14_267690</name>
</gene>
<feature type="region of interest" description="Disordered" evidence="1">
    <location>
        <begin position="147"/>
        <end position="168"/>
    </location>
</feature>
<evidence type="ECO:0000256" key="1">
    <source>
        <dbReference type="SAM" id="MobiDB-lite"/>
    </source>
</evidence>
<dbReference type="Proteomes" id="UP000237105">
    <property type="component" value="Unassembled WGS sequence"/>
</dbReference>
<dbReference type="EMBL" id="JXTB01000352">
    <property type="protein sequence ID" value="PON44380.1"/>
    <property type="molecule type" value="Genomic_DNA"/>
</dbReference>
<dbReference type="AlphaFoldDB" id="A0A2P5B6G8"/>
<feature type="compositionally biased region" description="Polar residues" evidence="1">
    <location>
        <begin position="159"/>
        <end position="168"/>
    </location>
</feature>
<evidence type="ECO:0000313" key="3">
    <source>
        <dbReference type="Proteomes" id="UP000237105"/>
    </source>
</evidence>
<reference evidence="3" key="1">
    <citation type="submission" date="2016-06" db="EMBL/GenBank/DDBJ databases">
        <title>Parallel loss of symbiosis genes in relatives of nitrogen-fixing non-legume Parasponia.</title>
        <authorList>
            <person name="Van Velzen R."/>
            <person name="Holmer R."/>
            <person name="Bu F."/>
            <person name="Rutten L."/>
            <person name="Van Zeijl A."/>
            <person name="Liu W."/>
            <person name="Santuari L."/>
            <person name="Cao Q."/>
            <person name="Sharma T."/>
            <person name="Shen D."/>
            <person name="Roswanjaya Y."/>
            <person name="Wardhani T."/>
            <person name="Kalhor M.S."/>
            <person name="Jansen J."/>
            <person name="Van den Hoogen J."/>
            <person name="Gungor B."/>
            <person name="Hartog M."/>
            <person name="Hontelez J."/>
            <person name="Verver J."/>
            <person name="Yang W.-C."/>
            <person name="Schijlen E."/>
            <person name="Repin R."/>
            <person name="Schilthuizen M."/>
            <person name="Schranz E."/>
            <person name="Heidstra R."/>
            <person name="Miyata K."/>
            <person name="Fedorova E."/>
            <person name="Kohlen W."/>
            <person name="Bisseling T."/>
            <person name="Smit S."/>
            <person name="Geurts R."/>
        </authorList>
    </citation>
    <scope>NUCLEOTIDE SEQUENCE [LARGE SCALE GENOMIC DNA]</scope>
    <source>
        <strain evidence="3">cv. WU1-14</strain>
    </source>
</reference>
<comment type="caution">
    <text evidence="2">The sequence shown here is derived from an EMBL/GenBank/DDBJ whole genome shotgun (WGS) entry which is preliminary data.</text>
</comment>
<organism evidence="2 3">
    <name type="scientific">Parasponia andersonii</name>
    <name type="common">Sponia andersonii</name>
    <dbReference type="NCBI Taxonomy" id="3476"/>
    <lineage>
        <taxon>Eukaryota</taxon>
        <taxon>Viridiplantae</taxon>
        <taxon>Streptophyta</taxon>
        <taxon>Embryophyta</taxon>
        <taxon>Tracheophyta</taxon>
        <taxon>Spermatophyta</taxon>
        <taxon>Magnoliopsida</taxon>
        <taxon>eudicotyledons</taxon>
        <taxon>Gunneridae</taxon>
        <taxon>Pentapetalae</taxon>
        <taxon>rosids</taxon>
        <taxon>fabids</taxon>
        <taxon>Rosales</taxon>
        <taxon>Cannabaceae</taxon>
        <taxon>Parasponia</taxon>
    </lineage>
</organism>
<feature type="compositionally biased region" description="Low complexity" evidence="1">
    <location>
        <begin position="147"/>
        <end position="158"/>
    </location>
</feature>
<keyword evidence="3" id="KW-1185">Reference proteome</keyword>
<name>A0A2P5B6G8_PARAD</name>
<accession>A0A2P5B6G8</accession>
<sequence>MAEKTSTRTKSAGLLEQVHEEGTHIRSVNAFLRRSGCCRTRLRRSNRHHGHCLGSSAAGQAFDYDGLRNALEHIEEYENARVEELKVIEGFRSRRRPENLNIHSNKLAIEISITTGKTLTTGEIVKKVESPFDKLKTFKEVVEGHKSNWSSSSCSTSSDHVTTENLRL</sequence>
<dbReference type="OrthoDB" id="10028886at2759"/>
<proteinExistence type="predicted"/>